<dbReference type="AlphaFoldDB" id="A0A511YTY4"/>
<gene>
    <name evidence="1" type="ORF">AFE02nite_03870</name>
</gene>
<name>A0A511YTY4_9CELL</name>
<sequence length="109" mass="12480">MAKFGRFFGRARAKREGVAAAERATREHLARFAAERAGVEAYLEPATRTTPTTVVLVALTGEWTRRRVPDERTAREIARALAIPVYDVQLTGYPRRMREWNAKQRRPAR</sequence>
<protein>
    <submittedName>
        <fullName evidence="1">Uncharacterized protein</fullName>
    </submittedName>
</protein>
<organism evidence="1 2">
    <name type="scientific">Actinotalea fermentans</name>
    <dbReference type="NCBI Taxonomy" id="43671"/>
    <lineage>
        <taxon>Bacteria</taxon>
        <taxon>Bacillati</taxon>
        <taxon>Actinomycetota</taxon>
        <taxon>Actinomycetes</taxon>
        <taxon>Micrococcales</taxon>
        <taxon>Cellulomonadaceae</taxon>
        <taxon>Actinotalea</taxon>
    </lineage>
</organism>
<proteinExistence type="predicted"/>
<evidence type="ECO:0000313" key="2">
    <source>
        <dbReference type="Proteomes" id="UP000321484"/>
    </source>
</evidence>
<dbReference type="Proteomes" id="UP000321484">
    <property type="component" value="Unassembled WGS sequence"/>
</dbReference>
<accession>A0A511YTY4</accession>
<evidence type="ECO:0000313" key="1">
    <source>
        <dbReference type="EMBL" id="GEN78653.1"/>
    </source>
</evidence>
<dbReference type="RefSeq" id="WP_034246333.1">
    <property type="nucleotide sequence ID" value="NZ_BJYK01000001.1"/>
</dbReference>
<comment type="caution">
    <text evidence="1">The sequence shown here is derived from an EMBL/GenBank/DDBJ whole genome shotgun (WGS) entry which is preliminary data.</text>
</comment>
<dbReference type="OrthoDB" id="5192422at2"/>
<reference evidence="1 2" key="1">
    <citation type="submission" date="2019-07" db="EMBL/GenBank/DDBJ databases">
        <title>Whole genome shotgun sequence of Actinotalea fermentans NBRC 105374.</title>
        <authorList>
            <person name="Hosoyama A."/>
            <person name="Uohara A."/>
            <person name="Ohji S."/>
            <person name="Ichikawa N."/>
        </authorList>
    </citation>
    <scope>NUCLEOTIDE SEQUENCE [LARGE SCALE GENOMIC DNA]</scope>
    <source>
        <strain evidence="1 2">NBRC 105374</strain>
    </source>
</reference>
<dbReference type="EMBL" id="BJYK01000001">
    <property type="protein sequence ID" value="GEN78653.1"/>
    <property type="molecule type" value="Genomic_DNA"/>
</dbReference>
<keyword evidence="2" id="KW-1185">Reference proteome</keyword>